<protein>
    <submittedName>
        <fullName evidence="1">Uncharacterized protein</fullName>
    </submittedName>
</protein>
<dbReference type="AlphaFoldDB" id="A0A0E9W8C5"/>
<organism evidence="1">
    <name type="scientific">Anguilla anguilla</name>
    <name type="common">European freshwater eel</name>
    <name type="synonym">Muraena anguilla</name>
    <dbReference type="NCBI Taxonomy" id="7936"/>
    <lineage>
        <taxon>Eukaryota</taxon>
        <taxon>Metazoa</taxon>
        <taxon>Chordata</taxon>
        <taxon>Craniata</taxon>
        <taxon>Vertebrata</taxon>
        <taxon>Euteleostomi</taxon>
        <taxon>Actinopterygii</taxon>
        <taxon>Neopterygii</taxon>
        <taxon>Teleostei</taxon>
        <taxon>Anguilliformes</taxon>
        <taxon>Anguillidae</taxon>
        <taxon>Anguilla</taxon>
    </lineage>
</organism>
<evidence type="ECO:0000313" key="1">
    <source>
        <dbReference type="EMBL" id="JAH86639.1"/>
    </source>
</evidence>
<name>A0A0E9W8C5_ANGAN</name>
<dbReference type="EMBL" id="GBXM01021938">
    <property type="protein sequence ID" value="JAH86639.1"/>
    <property type="molecule type" value="Transcribed_RNA"/>
</dbReference>
<sequence>MFIVAPLSVLRSYQHMNISCPSELSTYLKIPQKNMNGCSVKKTGTNGKYLIGLTKTSQ</sequence>
<reference evidence="1" key="1">
    <citation type="submission" date="2014-11" db="EMBL/GenBank/DDBJ databases">
        <authorList>
            <person name="Amaro Gonzalez C."/>
        </authorList>
    </citation>
    <scope>NUCLEOTIDE SEQUENCE</scope>
</reference>
<accession>A0A0E9W8C5</accession>
<proteinExistence type="predicted"/>
<reference evidence="1" key="2">
    <citation type="journal article" date="2015" name="Fish Shellfish Immunol.">
        <title>Early steps in the European eel (Anguilla anguilla)-Vibrio vulnificus interaction in the gills: Role of the RtxA13 toxin.</title>
        <authorList>
            <person name="Callol A."/>
            <person name="Pajuelo D."/>
            <person name="Ebbesson L."/>
            <person name="Teles M."/>
            <person name="MacKenzie S."/>
            <person name="Amaro C."/>
        </authorList>
    </citation>
    <scope>NUCLEOTIDE SEQUENCE</scope>
</reference>